<dbReference type="FunFam" id="2.40.70.10:FF:000027">
    <property type="entry name" value="Aspartic proteinase Asp1 isoform A"/>
    <property type="match status" value="1"/>
</dbReference>
<gene>
    <name evidence="13" type="ORF">F3Y22_tig00111208pilonHSYRG00294</name>
</gene>
<evidence type="ECO:0000259" key="12">
    <source>
        <dbReference type="PROSITE" id="PS51767"/>
    </source>
</evidence>
<feature type="chain" id="PRO_5025670790" description="Aspartic proteinase Asp1" evidence="11">
    <location>
        <begin position="29"/>
        <end position="415"/>
    </location>
</feature>
<dbReference type="InterPro" id="IPR001969">
    <property type="entry name" value="Aspartic_peptidase_AS"/>
</dbReference>
<keyword evidence="5 10" id="KW-0064">Aspartyl protease</keyword>
<evidence type="ECO:0000256" key="3">
    <source>
        <dbReference type="ARBA" id="ARBA00022729"/>
    </source>
</evidence>
<evidence type="ECO:0000256" key="6">
    <source>
        <dbReference type="ARBA" id="ARBA00022801"/>
    </source>
</evidence>
<feature type="active site" evidence="9">
    <location>
        <position position="80"/>
    </location>
</feature>
<dbReference type="Pfam" id="PF14541">
    <property type="entry name" value="TAXi_C"/>
    <property type="match status" value="1"/>
</dbReference>
<comment type="similarity">
    <text evidence="1 10">Belongs to the peptidase A1 family.</text>
</comment>
<comment type="caution">
    <text evidence="13">The sequence shown here is derived from an EMBL/GenBank/DDBJ whole genome shotgun (WGS) entry which is preliminary data.</text>
</comment>
<dbReference type="InterPro" id="IPR033121">
    <property type="entry name" value="PEPTIDASE_A1"/>
</dbReference>
<name>A0A6A2YVW6_HIBSY</name>
<accession>A0A6A2YVW6</accession>
<keyword evidence="6 10" id="KW-0378">Hydrolase</keyword>
<evidence type="ECO:0000256" key="11">
    <source>
        <dbReference type="SAM" id="SignalP"/>
    </source>
</evidence>
<sequence length="415" mass="45038">MSVQKLTLMIKVLIFHVVLCSSLHVCFAAIVNRSTLHPTAVNSFGSSVYLPVSGNVYPLGYYYVTAEIGNPPKQFQLDIDTGSDLAWVQCDAPCVGCTLPRDRRYKPEKNNYVLCKEPICAAVHSPNPPPCKNPTDKCSFQVEYADQVSVSGVVVSDTFPLRLVNGTISRPPLAFGCGYGIRSSGTHPPPPTAGVIRLSRSKPSISAQLSTMGVAENILGHCFNDKGGYMFFGADFIPKSGMTWTPMPQSSSDKHYSLGPAEVLFNGKPTGIKGLHVIFDTGSTYTYLNSRVYGSVLNEIRKDLSGKPVQEVKDRALPICWKGSRPFRSVADVQNYFGTLALSFIGNIQLQLSPQAYLVITEQGNVCLGILNGTEVGLGTVNVIGDISLQGTVMIYDNANQRIGWAYEDCTPKFG</sequence>
<dbReference type="Proteomes" id="UP000436088">
    <property type="component" value="Unassembled WGS sequence"/>
</dbReference>
<keyword evidence="4" id="KW-0677">Repeat</keyword>
<keyword evidence="14" id="KW-1185">Reference proteome</keyword>
<dbReference type="EMBL" id="VEPZ02001269">
    <property type="protein sequence ID" value="KAE8683469.1"/>
    <property type="molecule type" value="Genomic_DNA"/>
</dbReference>
<evidence type="ECO:0000256" key="4">
    <source>
        <dbReference type="ARBA" id="ARBA00022737"/>
    </source>
</evidence>
<keyword evidence="2 10" id="KW-0645">Protease</keyword>
<evidence type="ECO:0000256" key="8">
    <source>
        <dbReference type="ARBA" id="ARBA00077656"/>
    </source>
</evidence>
<dbReference type="PANTHER" id="PTHR13683">
    <property type="entry name" value="ASPARTYL PROTEASES"/>
    <property type="match status" value="1"/>
</dbReference>
<dbReference type="InterPro" id="IPR001461">
    <property type="entry name" value="Aspartic_peptidase_A1"/>
</dbReference>
<keyword evidence="3 11" id="KW-0732">Signal</keyword>
<evidence type="ECO:0000256" key="10">
    <source>
        <dbReference type="RuleBase" id="RU000454"/>
    </source>
</evidence>
<reference evidence="13" key="1">
    <citation type="submission" date="2019-09" db="EMBL/GenBank/DDBJ databases">
        <title>Draft genome information of white flower Hibiscus syriacus.</title>
        <authorList>
            <person name="Kim Y.-M."/>
        </authorList>
    </citation>
    <scope>NUCLEOTIDE SEQUENCE [LARGE SCALE GENOMIC DNA]</scope>
    <source>
        <strain evidence="13">YM2019G1</strain>
    </source>
</reference>
<evidence type="ECO:0000313" key="13">
    <source>
        <dbReference type="EMBL" id="KAE8683469.1"/>
    </source>
</evidence>
<dbReference type="Gene3D" id="2.40.70.10">
    <property type="entry name" value="Acid Proteases"/>
    <property type="match status" value="2"/>
</dbReference>
<feature type="domain" description="Peptidase A1" evidence="12">
    <location>
        <begin position="62"/>
        <end position="406"/>
    </location>
</feature>
<feature type="active site" evidence="9">
    <location>
        <position position="280"/>
    </location>
</feature>
<proteinExistence type="inferred from homology"/>
<dbReference type="InterPro" id="IPR032861">
    <property type="entry name" value="TAXi_N"/>
</dbReference>
<dbReference type="PROSITE" id="PS00141">
    <property type="entry name" value="ASP_PROTEASE"/>
    <property type="match status" value="1"/>
</dbReference>
<dbReference type="PRINTS" id="PR00792">
    <property type="entry name" value="PEPSIN"/>
</dbReference>
<evidence type="ECO:0000256" key="5">
    <source>
        <dbReference type="ARBA" id="ARBA00022750"/>
    </source>
</evidence>
<dbReference type="InterPro" id="IPR021109">
    <property type="entry name" value="Peptidase_aspartic_dom_sf"/>
</dbReference>
<organism evidence="13 14">
    <name type="scientific">Hibiscus syriacus</name>
    <name type="common">Rose of Sharon</name>
    <dbReference type="NCBI Taxonomy" id="106335"/>
    <lineage>
        <taxon>Eukaryota</taxon>
        <taxon>Viridiplantae</taxon>
        <taxon>Streptophyta</taxon>
        <taxon>Embryophyta</taxon>
        <taxon>Tracheophyta</taxon>
        <taxon>Spermatophyta</taxon>
        <taxon>Magnoliopsida</taxon>
        <taxon>eudicotyledons</taxon>
        <taxon>Gunneridae</taxon>
        <taxon>Pentapetalae</taxon>
        <taxon>rosids</taxon>
        <taxon>malvids</taxon>
        <taxon>Malvales</taxon>
        <taxon>Malvaceae</taxon>
        <taxon>Malvoideae</taxon>
        <taxon>Hibiscus</taxon>
    </lineage>
</organism>
<evidence type="ECO:0000256" key="2">
    <source>
        <dbReference type="ARBA" id="ARBA00022670"/>
    </source>
</evidence>
<dbReference type="FunFam" id="2.40.70.10:FF:000015">
    <property type="entry name" value="Aspartyl protease family protein"/>
    <property type="match status" value="1"/>
</dbReference>
<dbReference type="GO" id="GO:0006508">
    <property type="term" value="P:proteolysis"/>
    <property type="evidence" value="ECO:0007669"/>
    <property type="project" value="UniProtKB-KW"/>
</dbReference>
<evidence type="ECO:0000256" key="1">
    <source>
        <dbReference type="ARBA" id="ARBA00007447"/>
    </source>
</evidence>
<protein>
    <recommendedName>
        <fullName evidence="7">Aspartic proteinase Asp1</fullName>
    </recommendedName>
    <alternativeName>
        <fullName evidence="8">Nucellin-like protein</fullName>
    </alternativeName>
</protein>
<dbReference type="AlphaFoldDB" id="A0A6A2YVW6"/>
<dbReference type="InterPro" id="IPR032799">
    <property type="entry name" value="TAXi_C"/>
</dbReference>
<evidence type="ECO:0000313" key="14">
    <source>
        <dbReference type="Proteomes" id="UP000436088"/>
    </source>
</evidence>
<dbReference type="PROSITE" id="PS51767">
    <property type="entry name" value="PEPTIDASE_A1"/>
    <property type="match status" value="1"/>
</dbReference>
<evidence type="ECO:0000256" key="9">
    <source>
        <dbReference type="PIRSR" id="PIRSR601461-1"/>
    </source>
</evidence>
<dbReference type="PANTHER" id="PTHR13683:SF872">
    <property type="entry name" value="ASPARTIC PROTEINASE ASP1-LIKE ISOFORM X1"/>
    <property type="match status" value="1"/>
</dbReference>
<feature type="signal peptide" evidence="11">
    <location>
        <begin position="1"/>
        <end position="28"/>
    </location>
</feature>
<dbReference type="OrthoDB" id="2747330at2759"/>
<dbReference type="SUPFAM" id="SSF50630">
    <property type="entry name" value="Acid proteases"/>
    <property type="match status" value="1"/>
</dbReference>
<evidence type="ECO:0000256" key="7">
    <source>
        <dbReference type="ARBA" id="ARBA00068871"/>
    </source>
</evidence>
<dbReference type="GO" id="GO:0004190">
    <property type="term" value="F:aspartic-type endopeptidase activity"/>
    <property type="evidence" value="ECO:0007669"/>
    <property type="project" value="UniProtKB-KW"/>
</dbReference>
<dbReference type="Pfam" id="PF14543">
    <property type="entry name" value="TAXi_N"/>
    <property type="match status" value="1"/>
</dbReference>